<reference evidence="1 2" key="1">
    <citation type="submission" date="2018-08" db="EMBL/GenBank/DDBJ databases">
        <title>Actinomadura jelena sp. nov., a novel Actinomycete isolated from soil in Chad.</title>
        <authorList>
            <person name="Shi L."/>
        </authorList>
    </citation>
    <scope>NUCLEOTIDE SEQUENCE [LARGE SCALE GENOMIC DNA]</scope>
    <source>
        <strain evidence="1 2">NEAU-G17</strain>
    </source>
</reference>
<sequence>AERARLLAAIAMELRADPDGRGGDAAREAERLARSAADPALLAFALNARYLQTFQRAGLAPERAVIAAELLDLAREHGLVPYEVLAHLILVQSAAALADFDAADRNADAADALADRYDLPLPGVFTDWYRALRLAEAGSPDAENAYRRAAARLAGTGMRGVEHGLLPLALLGLRLRTAPAAVTGLSDMDWGPYEPWARPLLFLAEGRRDEAGRAARDIPPSPRDLLFEARGCLHAEVALRLDDRTAMRRLRDDLEPAAGELAGAASGMLTFGPVRAYLDRLTEALTAESRT</sequence>
<keyword evidence="2" id="KW-1185">Reference proteome</keyword>
<dbReference type="EMBL" id="QURH01000906">
    <property type="protein sequence ID" value="RFU37888.1"/>
    <property type="molecule type" value="Genomic_DNA"/>
</dbReference>
<evidence type="ECO:0000313" key="2">
    <source>
        <dbReference type="Proteomes" id="UP000261811"/>
    </source>
</evidence>
<comment type="caution">
    <text evidence="1">The sequence shown here is derived from an EMBL/GenBank/DDBJ whole genome shotgun (WGS) entry which is preliminary data.</text>
</comment>
<organism evidence="1 2">
    <name type="scientific">Actinomadura logoneensis</name>
    <dbReference type="NCBI Taxonomy" id="2293572"/>
    <lineage>
        <taxon>Bacteria</taxon>
        <taxon>Bacillati</taxon>
        <taxon>Actinomycetota</taxon>
        <taxon>Actinomycetes</taxon>
        <taxon>Streptosporangiales</taxon>
        <taxon>Thermomonosporaceae</taxon>
        <taxon>Actinomadura</taxon>
    </lineage>
</organism>
<dbReference type="AlphaFoldDB" id="A0A372JET8"/>
<accession>A0A372JET8</accession>
<protein>
    <submittedName>
        <fullName evidence="1">SARP family transcriptional regulator</fullName>
    </submittedName>
</protein>
<dbReference type="Proteomes" id="UP000261811">
    <property type="component" value="Unassembled WGS sequence"/>
</dbReference>
<name>A0A372JET8_9ACTN</name>
<gene>
    <name evidence="1" type="ORF">DZF91_30580</name>
</gene>
<proteinExistence type="predicted"/>
<feature type="non-terminal residue" evidence="1">
    <location>
        <position position="1"/>
    </location>
</feature>
<evidence type="ECO:0000313" key="1">
    <source>
        <dbReference type="EMBL" id="RFU37888.1"/>
    </source>
</evidence>